<dbReference type="PANTHER" id="PTHR30469:SF33">
    <property type="entry name" value="SLR1207 PROTEIN"/>
    <property type="match status" value="1"/>
</dbReference>
<evidence type="ECO:0000259" key="3">
    <source>
        <dbReference type="Pfam" id="PF25881"/>
    </source>
</evidence>
<dbReference type="Pfam" id="PF25881">
    <property type="entry name" value="HH_YBHG"/>
    <property type="match status" value="1"/>
</dbReference>
<dbReference type="GO" id="GO:0015562">
    <property type="term" value="F:efflux transmembrane transporter activity"/>
    <property type="evidence" value="ECO:0007669"/>
    <property type="project" value="InterPro"/>
</dbReference>
<dbReference type="Gene3D" id="1.10.287.470">
    <property type="entry name" value="Helix hairpin bin"/>
    <property type="match status" value="1"/>
</dbReference>
<keyword evidence="6" id="KW-1185">Reference proteome</keyword>
<evidence type="ECO:0000313" key="6">
    <source>
        <dbReference type="Proteomes" id="UP000000378"/>
    </source>
</evidence>
<dbReference type="KEGG" id="slp:Slip_1529"/>
<dbReference type="GO" id="GO:1990281">
    <property type="term" value="C:efflux pump complex"/>
    <property type="evidence" value="ECO:0007669"/>
    <property type="project" value="TreeGrafter"/>
</dbReference>
<sequence>MRPRHKLSKIPKWLLVAMAGFIGLVSWYNLRAIPVTVAQLEKRTITSEVKASGEIEPVEKLILTSKTSGKVETVAVEAGSMVKKGQVLASLDTTELKLETAIAEARYQALVAQLAGIQAVEPAKAEAALTKAKAALQSAERQYERAQLLFEAGAISKSDLETYELSLEEARTAVTIAEQEAKKVQSPGGYEIKTLSFQVKEALANLDLARSRLQQAVITAPFDSRVYYRYVDPGSYVNPGTALFMLGREQEMVVKSYILEEEAPGVKQGQEARMSGPVLGDSVLYGHVVYVAPAAEKVVSSLGVEQTKVMVKILPNDSSRLKPGFKLDLAIITAKKENVSAIPVSAVLEDGTKHQALVVDKGKVALKTVETGITDGEYVEIVKGLSPADKVILEPDKIKSGQRVKPVSFLK</sequence>
<dbReference type="PANTHER" id="PTHR30469">
    <property type="entry name" value="MULTIDRUG RESISTANCE PROTEIN MDTA"/>
    <property type="match status" value="1"/>
</dbReference>
<keyword evidence="2" id="KW-0175">Coiled coil</keyword>
<dbReference type="RefSeq" id="WP_013175694.1">
    <property type="nucleotide sequence ID" value="NC_014220.1"/>
</dbReference>
<dbReference type="Gene3D" id="2.40.50.100">
    <property type="match status" value="1"/>
</dbReference>
<gene>
    <name evidence="5" type="ordered locus">Slip_1529</name>
</gene>
<protein>
    <submittedName>
        <fullName evidence="5">Efflux transporter, RND family, MFP subunit</fullName>
    </submittedName>
</protein>
<dbReference type="eggNOG" id="COG0845">
    <property type="taxonomic scope" value="Bacteria"/>
</dbReference>
<dbReference type="STRING" id="643648.Slip_1529"/>
<dbReference type="InterPro" id="IPR059052">
    <property type="entry name" value="HH_YbhG-like"/>
</dbReference>
<dbReference type="InterPro" id="IPR006143">
    <property type="entry name" value="RND_pump_MFP"/>
</dbReference>
<proteinExistence type="inferred from homology"/>
<feature type="domain" description="YknX-like C-terminal permuted SH3-like" evidence="4">
    <location>
        <begin position="340"/>
        <end position="405"/>
    </location>
</feature>
<evidence type="ECO:0000313" key="5">
    <source>
        <dbReference type="EMBL" id="ADI02292.1"/>
    </source>
</evidence>
<organism evidence="5 6">
    <name type="scientific">Syntrophothermus lipocalidus (strain DSM 12680 / TGB-C1)</name>
    <dbReference type="NCBI Taxonomy" id="643648"/>
    <lineage>
        <taxon>Bacteria</taxon>
        <taxon>Bacillati</taxon>
        <taxon>Bacillota</taxon>
        <taxon>Clostridia</taxon>
        <taxon>Eubacteriales</taxon>
        <taxon>Syntrophomonadaceae</taxon>
        <taxon>Syntrophothermus</taxon>
    </lineage>
</organism>
<reference evidence="6" key="1">
    <citation type="journal article" date="2010" name="Stand. Genomic Sci.">
        <title>Complete genome sequence of Syntrophothermus lipocalidus type strain (TGB-C1T).</title>
        <authorList>
            <consortium name="US DOE Joint Genome Institute (JGI-PGF)"/>
            <person name="Djao O."/>
            <person name="Zhang X."/>
            <person name="Lucas S."/>
            <person name="Lapidus A."/>
            <person name="Glavina Del Rio T."/>
            <person name="Nolan M."/>
            <person name="Tice H."/>
            <person name="Cheng J."/>
            <person name="Han C."/>
            <person name="Tapia R."/>
            <person name="Goodwin L."/>
            <person name="Pitluck S."/>
            <person name="Liolios K."/>
            <person name="Ivanova N."/>
            <person name="Mavromatis K."/>
            <person name="Mikhailova N."/>
            <person name="Ovchinnikova G."/>
            <person name="Pati A."/>
            <person name="Brambilla E."/>
            <person name="Chen A."/>
            <person name="Palaniappan K."/>
            <person name="Land M."/>
            <person name="Hauser L."/>
            <person name="Chang Y."/>
            <person name="Jeffries C."/>
            <person name="Rohde M."/>
            <person name="Sikorski J."/>
            <person name="Spring S."/>
            <person name="Goker M."/>
            <person name="Detter J."/>
            <person name="Woyke T."/>
            <person name="Bristow J."/>
            <person name="Eisen J."/>
            <person name="Markowitz V."/>
            <person name="Hugenholtz P."/>
            <person name="Kyrpides N."/>
            <person name="Klenk H."/>
        </authorList>
    </citation>
    <scope>NUCLEOTIDE SEQUENCE [LARGE SCALE GENOMIC DNA]</scope>
    <source>
        <strain evidence="6">DSM 12680 / TGB-C1</strain>
    </source>
</reference>
<evidence type="ECO:0000259" key="4">
    <source>
        <dbReference type="Pfam" id="PF25989"/>
    </source>
</evidence>
<dbReference type="AlphaFoldDB" id="D7CNK7"/>
<dbReference type="SUPFAM" id="SSF111369">
    <property type="entry name" value="HlyD-like secretion proteins"/>
    <property type="match status" value="3"/>
</dbReference>
<dbReference type="Gene3D" id="2.40.420.20">
    <property type="match status" value="1"/>
</dbReference>
<dbReference type="Pfam" id="PF25989">
    <property type="entry name" value="YknX_C"/>
    <property type="match status" value="1"/>
</dbReference>
<feature type="coiled-coil region" evidence="2">
    <location>
        <begin position="129"/>
        <end position="180"/>
    </location>
</feature>
<dbReference type="EMBL" id="CP002048">
    <property type="protein sequence ID" value="ADI02292.1"/>
    <property type="molecule type" value="Genomic_DNA"/>
</dbReference>
<dbReference type="InterPro" id="IPR058637">
    <property type="entry name" value="YknX-like_C"/>
</dbReference>
<dbReference type="Gene3D" id="2.40.30.170">
    <property type="match status" value="1"/>
</dbReference>
<reference evidence="5 6" key="2">
    <citation type="journal article" date="2010" name="Stand. Genomic Sci.">
        <title>Complete genome sequence of Syntrophothermus lipocalidus type strain (TGB-C1).</title>
        <authorList>
            <person name="Djao O.D."/>
            <person name="Zhang X."/>
            <person name="Lucas S."/>
            <person name="Lapidus A."/>
            <person name="Del Rio T.G."/>
            <person name="Nolan M."/>
            <person name="Tice H."/>
            <person name="Cheng J.F."/>
            <person name="Han C."/>
            <person name="Tapia R."/>
            <person name="Goodwin L."/>
            <person name="Pitluck S."/>
            <person name="Liolios K."/>
            <person name="Ivanova N."/>
            <person name="Mavromatis K."/>
            <person name="Mikhailova N."/>
            <person name="Ovchinnikova G."/>
            <person name="Pati A."/>
            <person name="Brambilla E."/>
            <person name="Chen A."/>
            <person name="Palaniappan K."/>
            <person name="Land M."/>
            <person name="Hauser L."/>
            <person name="Chang Y.J."/>
            <person name="Jeffries C.D."/>
            <person name="Rohde M."/>
            <person name="Sikorski J."/>
            <person name="Spring S."/>
            <person name="Goker M."/>
            <person name="Detter J.C."/>
            <person name="Woyke T."/>
            <person name="Bristow J."/>
            <person name="Eisen J.A."/>
            <person name="Markowitz V."/>
            <person name="Hugenholtz P."/>
            <person name="Kyrpides N.C."/>
            <person name="Klenk H.P."/>
        </authorList>
    </citation>
    <scope>NUCLEOTIDE SEQUENCE [LARGE SCALE GENOMIC DNA]</scope>
    <source>
        <strain evidence="6">DSM 12680 / TGB-C1</strain>
    </source>
</reference>
<dbReference type="HOGENOM" id="CLU_018816_1_2_9"/>
<feature type="domain" description="YbhG-like alpha-helical hairpin" evidence="3">
    <location>
        <begin position="99"/>
        <end position="209"/>
    </location>
</feature>
<accession>D7CNK7</accession>
<evidence type="ECO:0000256" key="1">
    <source>
        <dbReference type="ARBA" id="ARBA00009477"/>
    </source>
</evidence>
<name>D7CNK7_SYNLT</name>
<dbReference type="NCBIfam" id="TIGR01730">
    <property type="entry name" value="RND_mfp"/>
    <property type="match status" value="1"/>
</dbReference>
<comment type="similarity">
    <text evidence="1">Belongs to the membrane fusion protein (MFP) (TC 8.A.1) family.</text>
</comment>
<dbReference type="Proteomes" id="UP000000378">
    <property type="component" value="Chromosome"/>
</dbReference>
<evidence type="ECO:0000256" key="2">
    <source>
        <dbReference type="SAM" id="Coils"/>
    </source>
</evidence>